<name>A0A316V5T2_9BASI</name>
<dbReference type="EMBL" id="KZ819662">
    <property type="protein sequence ID" value="PWN30785.1"/>
    <property type="molecule type" value="Genomic_DNA"/>
</dbReference>
<evidence type="ECO:0000313" key="3">
    <source>
        <dbReference type="Proteomes" id="UP000245884"/>
    </source>
</evidence>
<keyword evidence="3" id="KW-1185">Reference proteome</keyword>
<dbReference type="OrthoDB" id="10673421at2759"/>
<gene>
    <name evidence="2" type="ORF">BDZ90DRAFT_229781</name>
</gene>
<evidence type="ECO:0000256" key="1">
    <source>
        <dbReference type="SAM" id="MobiDB-lite"/>
    </source>
</evidence>
<proteinExistence type="predicted"/>
<evidence type="ECO:0000313" key="2">
    <source>
        <dbReference type="EMBL" id="PWN30785.1"/>
    </source>
</evidence>
<protein>
    <submittedName>
        <fullName evidence="2">Uncharacterized protein</fullName>
    </submittedName>
</protein>
<dbReference type="Proteomes" id="UP000245884">
    <property type="component" value="Unassembled WGS sequence"/>
</dbReference>
<accession>A0A316V5T2</accession>
<organism evidence="2 3">
    <name type="scientific">Jaminaea rosea</name>
    <dbReference type="NCBI Taxonomy" id="1569628"/>
    <lineage>
        <taxon>Eukaryota</taxon>
        <taxon>Fungi</taxon>
        <taxon>Dikarya</taxon>
        <taxon>Basidiomycota</taxon>
        <taxon>Ustilaginomycotina</taxon>
        <taxon>Exobasidiomycetes</taxon>
        <taxon>Microstromatales</taxon>
        <taxon>Microstromatales incertae sedis</taxon>
        <taxon>Jaminaea</taxon>
    </lineage>
</organism>
<feature type="region of interest" description="Disordered" evidence="1">
    <location>
        <begin position="300"/>
        <end position="331"/>
    </location>
</feature>
<dbReference type="GeneID" id="37027030"/>
<reference evidence="2 3" key="1">
    <citation type="journal article" date="2018" name="Mol. Biol. Evol.">
        <title>Broad Genomic Sampling Reveals a Smut Pathogenic Ancestry of the Fungal Clade Ustilaginomycotina.</title>
        <authorList>
            <person name="Kijpornyongpan T."/>
            <person name="Mondo S.J."/>
            <person name="Barry K."/>
            <person name="Sandor L."/>
            <person name="Lee J."/>
            <person name="Lipzen A."/>
            <person name="Pangilinan J."/>
            <person name="LaButti K."/>
            <person name="Hainaut M."/>
            <person name="Henrissat B."/>
            <person name="Grigoriev I.V."/>
            <person name="Spatafora J.W."/>
            <person name="Aime M.C."/>
        </authorList>
    </citation>
    <scope>NUCLEOTIDE SEQUENCE [LARGE SCALE GENOMIC DNA]</scope>
    <source>
        <strain evidence="2 3">MCA 5214</strain>
    </source>
</reference>
<dbReference type="RefSeq" id="XP_025365397.1">
    <property type="nucleotide sequence ID" value="XM_025505207.1"/>
</dbReference>
<dbReference type="AlphaFoldDB" id="A0A316V5T2"/>
<sequence>MGRVSHLGANSREEPGADLSLPLELWQRVLFFVDAWLLEYDEAARISGERTRRATLYALSLVSSPLHHIAQPHLYSFPCLSDGDALDEGRQQRYWAAICAKPALWSYARGVFLGRRRTGPEEAGQEGSGSLASLRATTVRARSLAQAISGSSTSSSAWAESFGVIYPRLPTPIGIGPSPSCLTEVAWWEVGGGVGGLPASHAYSTRAVGGWCRDAFAFVEQQKRQQRAMTVEDVDLGRGPGQGLMIGGATSGVHREERTSAAPLHQVSPYTLPARAHHSHQSEQPTDLSEDDMWAAAERLSTQHTSKPPIAASASRNGDMASDSEHDFRAPLTTGLPRQREDLHDEWLRVARYQQERLQRAHERRQLLRGSSQCAPQHATLATPHLVPWRYRLTLGSLDSCSLPHLLCSLPTLTHVHLTLYLGTHLDHDLLEHQLRLCLDTSQRLPLLRCLEVRVGHDARGGGAFSSRLARAAFERTVKGAVERVGDARCAFFGDINADAAEGGGPRLPGDGSRLVNVRGDAVTAWARDVDESRWGSYSDEEATETDVSQARGKPWINGWLARDRHGTNDPIEE</sequence>